<evidence type="ECO:0000313" key="2">
    <source>
        <dbReference type="EMBL" id="OAL67126.1"/>
    </source>
</evidence>
<comment type="caution">
    <text evidence="2">The sequence shown here is derived from an EMBL/GenBank/DDBJ whole genome shotgun (WGS) entry which is preliminary data.</text>
</comment>
<evidence type="ECO:0000313" key="3">
    <source>
        <dbReference type="Proteomes" id="UP000243015"/>
    </source>
</evidence>
<dbReference type="EMBL" id="LHPM01000011">
    <property type="protein sequence ID" value="OAL67126.1"/>
    <property type="molecule type" value="Genomic_DNA"/>
</dbReference>
<dbReference type="AlphaFoldDB" id="A0A178F592"/>
<organism evidence="2 3">
    <name type="scientific">Trichophyton rubrum</name>
    <name type="common">Athlete's foot fungus</name>
    <name type="synonym">Epidermophyton rubrum</name>
    <dbReference type="NCBI Taxonomy" id="5551"/>
    <lineage>
        <taxon>Eukaryota</taxon>
        <taxon>Fungi</taxon>
        <taxon>Dikarya</taxon>
        <taxon>Ascomycota</taxon>
        <taxon>Pezizomycotina</taxon>
        <taxon>Eurotiomycetes</taxon>
        <taxon>Eurotiomycetidae</taxon>
        <taxon>Onygenales</taxon>
        <taxon>Arthrodermataceae</taxon>
        <taxon>Trichophyton</taxon>
    </lineage>
</organism>
<protein>
    <submittedName>
        <fullName evidence="2">Uncharacterized protein</fullName>
    </submittedName>
</protein>
<accession>A0A178F592</accession>
<reference evidence="2 3" key="1">
    <citation type="submission" date="2016-05" db="EMBL/GenBank/DDBJ databases">
        <title>Genome sequencing of Trichophyton rubrum CMCC(F)T1i isolated from hair.</title>
        <authorList>
            <person name="Zhan P."/>
            <person name="Tao Y."/>
            <person name="Liu W."/>
        </authorList>
    </citation>
    <scope>NUCLEOTIDE SEQUENCE [LARGE SCALE GENOMIC DNA]</scope>
    <source>
        <strain evidence="3">CMCC(F)T1i</strain>
    </source>
</reference>
<evidence type="ECO:0000256" key="1">
    <source>
        <dbReference type="SAM" id="Coils"/>
    </source>
</evidence>
<feature type="coiled-coil region" evidence="1">
    <location>
        <begin position="230"/>
        <end position="257"/>
    </location>
</feature>
<dbReference type="OrthoDB" id="3597832at2759"/>
<sequence length="369" mass="41060">MFDTTAAHNELDTIHQIQDALVERLKQERTKGPRAILAAIDNGMTYLYNLAVFVHANFNSQVGDIGPTPPSKALFQNVRASFQQVQQTTAGTLDDLSRIQAESIDLSSTRVAKLLAKVQEAQKSTETTLKDLGERIAEASQQEQTWIEQVKKNEELLKTAEEKLRNDEEAQRDTNIGLSILIPFWGLAGLIDHRAAPGNVLLSSAVGAQRQALQDANNSLMSTRNYLIQTKKEEADYVNERNQLDVLTEQLQNLTSAIAMTAGNINDMVKATGQLKENAIRMVQLGNKMYNDATIASGDAFFRDEFVNPILDLCSLVVIEFNAAPKIETILDELKQAYGNAPIPQPINQKFEDIRARIKRFLPKQLPSL</sequence>
<dbReference type="VEuPathDB" id="FungiDB:TERG_07927"/>
<proteinExistence type="predicted"/>
<name>A0A178F592_TRIRU</name>
<dbReference type="Proteomes" id="UP000243015">
    <property type="component" value="Unassembled WGS sequence"/>
</dbReference>
<keyword evidence="1" id="KW-0175">Coiled coil</keyword>
<feature type="coiled-coil region" evidence="1">
    <location>
        <begin position="122"/>
        <end position="173"/>
    </location>
</feature>
<dbReference type="Gene3D" id="1.20.1170.10">
    <property type="match status" value="1"/>
</dbReference>
<gene>
    <name evidence="2" type="ORF">A7C99_1541</name>
</gene>